<comment type="caution">
    <text evidence="7">The sequence shown here is derived from an EMBL/GenBank/DDBJ whole genome shotgun (WGS) entry which is preliminary data.</text>
</comment>
<keyword evidence="4 5" id="KW-0472">Membrane</keyword>
<organism evidence="7 8">
    <name type="scientific">Kitasatospora aburaviensis</name>
    <dbReference type="NCBI Taxonomy" id="67265"/>
    <lineage>
        <taxon>Bacteria</taxon>
        <taxon>Bacillati</taxon>
        <taxon>Actinomycetota</taxon>
        <taxon>Actinomycetes</taxon>
        <taxon>Kitasatosporales</taxon>
        <taxon>Streptomycetaceae</taxon>
        <taxon>Kitasatospora</taxon>
    </lineage>
</organism>
<evidence type="ECO:0000259" key="6">
    <source>
        <dbReference type="Pfam" id="PF07291"/>
    </source>
</evidence>
<protein>
    <submittedName>
        <fullName evidence="7">MauE/DoxX family redox-associated membrane protein</fullName>
    </submittedName>
</protein>
<dbReference type="Pfam" id="PF07291">
    <property type="entry name" value="MauE"/>
    <property type="match status" value="1"/>
</dbReference>
<reference evidence="8" key="1">
    <citation type="journal article" date="2019" name="Int. J. Syst. Evol. Microbiol.">
        <title>The Global Catalogue of Microorganisms (GCM) 10K type strain sequencing project: providing services to taxonomists for standard genome sequencing and annotation.</title>
        <authorList>
            <consortium name="The Broad Institute Genomics Platform"/>
            <consortium name="The Broad Institute Genome Sequencing Center for Infectious Disease"/>
            <person name="Wu L."/>
            <person name="Ma J."/>
        </authorList>
    </citation>
    <scope>NUCLEOTIDE SEQUENCE [LARGE SCALE GENOMIC DNA]</scope>
    <source>
        <strain evidence="8">CGMCC 4.1469</strain>
    </source>
</reference>
<feature type="transmembrane region" description="Helical" evidence="5">
    <location>
        <begin position="137"/>
        <end position="156"/>
    </location>
</feature>
<dbReference type="RefSeq" id="WP_313762414.1">
    <property type="nucleotide sequence ID" value="NZ_BAAAVH010000050.1"/>
</dbReference>
<evidence type="ECO:0000256" key="4">
    <source>
        <dbReference type="ARBA" id="ARBA00023136"/>
    </source>
</evidence>
<sequence length="174" mass="17325">MTMLQLAARALLVVVFGAALISKARSRAALAAFAADLADFRWLPAALRRPTAVGVIAAEVAAVALLATVRQLGAVAVLVLLTGFTAATLQAGRAADCRCFGAAKPAARGTARGFVLRNCLLAAAALAVALAPGGAVAPALAAAALAVGAGVGAVIVRWDDIAYLFQGPAAPRRS</sequence>
<dbReference type="EMBL" id="JBHSOD010000003">
    <property type="protein sequence ID" value="MFC5884255.1"/>
    <property type="molecule type" value="Genomic_DNA"/>
</dbReference>
<evidence type="ECO:0000256" key="5">
    <source>
        <dbReference type="SAM" id="Phobius"/>
    </source>
</evidence>
<accession>A0ABW1EQY2</accession>
<name>A0ABW1EQY2_9ACTN</name>
<feature type="transmembrane region" description="Helical" evidence="5">
    <location>
        <begin position="114"/>
        <end position="131"/>
    </location>
</feature>
<evidence type="ECO:0000256" key="2">
    <source>
        <dbReference type="ARBA" id="ARBA00022692"/>
    </source>
</evidence>
<evidence type="ECO:0000256" key="1">
    <source>
        <dbReference type="ARBA" id="ARBA00004141"/>
    </source>
</evidence>
<keyword evidence="8" id="KW-1185">Reference proteome</keyword>
<dbReference type="InterPro" id="IPR009908">
    <property type="entry name" value="Methylamine_util_MauE"/>
</dbReference>
<evidence type="ECO:0000313" key="8">
    <source>
        <dbReference type="Proteomes" id="UP001596067"/>
    </source>
</evidence>
<gene>
    <name evidence="7" type="ORF">ACFP0N_04535</name>
</gene>
<proteinExistence type="predicted"/>
<keyword evidence="3 5" id="KW-1133">Transmembrane helix</keyword>
<evidence type="ECO:0000256" key="3">
    <source>
        <dbReference type="ARBA" id="ARBA00022989"/>
    </source>
</evidence>
<evidence type="ECO:0000313" key="7">
    <source>
        <dbReference type="EMBL" id="MFC5884255.1"/>
    </source>
</evidence>
<keyword evidence="2 5" id="KW-0812">Transmembrane</keyword>
<feature type="transmembrane region" description="Helical" evidence="5">
    <location>
        <begin position="55"/>
        <end position="81"/>
    </location>
</feature>
<feature type="domain" description="Methylamine utilisation protein MauE" evidence="6">
    <location>
        <begin position="1"/>
        <end position="129"/>
    </location>
</feature>
<comment type="subcellular location">
    <subcellularLocation>
        <location evidence="1">Membrane</location>
        <topology evidence="1">Multi-pass membrane protein</topology>
    </subcellularLocation>
</comment>
<dbReference type="Proteomes" id="UP001596067">
    <property type="component" value="Unassembled WGS sequence"/>
</dbReference>